<dbReference type="EMBL" id="QSCF01000001">
    <property type="protein sequence ID" value="RGX81320.1"/>
    <property type="molecule type" value="Genomic_DNA"/>
</dbReference>
<dbReference type="AlphaFoldDB" id="A0A1M6CC97"/>
<evidence type="ECO:0000313" key="4">
    <source>
        <dbReference type="Proteomes" id="UP000184192"/>
    </source>
</evidence>
<dbReference type="GeneID" id="92711117"/>
<reference evidence="2 5" key="3">
    <citation type="submission" date="2018-08" db="EMBL/GenBank/DDBJ databases">
        <title>A genome reference for cultivated species of the human gut microbiota.</title>
        <authorList>
            <person name="Zou Y."/>
            <person name="Xue W."/>
            <person name="Luo G."/>
        </authorList>
    </citation>
    <scope>NUCLEOTIDE SEQUENCE [LARGE SCALE GENOMIC DNA]</scope>
    <source>
        <strain evidence="2 5">OF03-9BH</strain>
    </source>
</reference>
<name>A0A1M6CC97_9BACE</name>
<evidence type="ECO:0000256" key="1">
    <source>
        <dbReference type="SAM" id="Phobius"/>
    </source>
</evidence>
<keyword evidence="1" id="KW-0472">Membrane</keyword>
<evidence type="ECO:0000313" key="3">
    <source>
        <dbReference type="EMBL" id="SHI58348.1"/>
    </source>
</evidence>
<keyword evidence="1" id="KW-0812">Transmembrane</keyword>
<reference evidence="4" key="2">
    <citation type="submission" date="2016-11" db="EMBL/GenBank/DDBJ databases">
        <authorList>
            <person name="Varghese N."/>
            <person name="Submissions S."/>
        </authorList>
    </citation>
    <scope>NUCLEOTIDE SEQUENCE [LARGE SCALE GENOMIC DNA]</scope>
    <source>
        <strain evidence="4">DSM 26884</strain>
    </source>
</reference>
<keyword evidence="1" id="KW-1133">Transmembrane helix</keyword>
<gene>
    <name evidence="2" type="ORF">DXA68_01600</name>
    <name evidence="3" type="ORF">SAMN05444350_10462</name>
</gene>
<dbReference type="RefSeq" id="WP_025831613.1">
    <property type="nucleotide sequence ID" value="NZ_CABMFG010000001.1"/>
</dbReference>
<sequence length="62" mass="7116">MIGFIIWIIGVVLAVKAVLEIMRWNVDGVKKLLVAILVLLTSWIGLAVYYFWGRENLPQMLK</sequence>
<evidence type="ECO:0008006" key="6">
    <source>
        <dbReference type="Google" id="ProtNLM"/>
    </source>
</evidence>
<accession>A0A1M6CC97</accession>
<proteinExistence type="predicted"/>
<dbReference type="Proteomes" id="UP000184192">
    <property type="component" value="Unassembled WGS sequence"/>
</dbReference>
<organism evidence="3 4">
    <name type="scientific">Bacteroides stercorirosoris</name>
    <dbReference type="NCBI Taxonomy" id="871324"/>
    <lineage>
        <taxon>Bacteria</taxon>
        <taxon>Pseudomonadati</taxon>
        <taxon>Bacteroidota</taxon>
        <taxon>Bacteroidia</taxon>
        <taxon>Bacteroidales</taxon>
        <taxon>Bacteroidaceae</taxon>
        <taxon>Bacteroides</taxon>
    </lineage>
</organism>
<reference evidence="3" key="1">
    <citation type="submission" date="2016-11" db="EMBL/GenBank/DDBJ databases">
        <authorList>
            <person name="Jaros S."/>
            <person name="Januszkiewicz K."/>
            <person name="Wedrychowicz H."/>
        </authorList>
    </citation>
    <scope>NUCLEOTIDE SEQUENCE [LARGE SCALE GENOMIC DNA]</scope>
    <source>
        <strain evidence="3">DSM 26884</strain>
    </source>
</reference>
<keyword evidence="4" id="KW-1185">Reference proteome</keyword>
<feature type="transmembrane region" description="Helical" evidence="1">
    <location>
        <begin position="33"/>
        <end position="52"/>
    </location>
</feature>
<dbReference type="Proteomes" id="UP000286075">
    <property type="component" value="Unassembled WGS sequence"/>
</dbReference>
<evidence type="ECO:0000313" key="5">
    <source>
        <dbReference type="Proteomes" id="UP000286075"/>
    </source>
</evidence>
<evidence type="ECO:0000313" key="2">
    <source>
        <dbReference type="EMBL" id="RGX81320.1"/>
    </source>
</evidence>
<dbReference type="EMBL" id="FQZN01000004">
    <property type="protein sequence ID" value="SHI58348.1"/>
    <property type="molecule type" value="Genomic_DNA"/>
</dbReference>
<dbReference type="eggNOG" id="ENOG5033C06">
    <property type="taxonomic scope" value="Bacteria"/>
</dbReference>
<protein>
    <recommendedName>
        <fullName evidence="6">Cardiolipin synthase N-terminal domain-containing protein</fullName>
    </recommendedName>
</protein>